<keyword evidence="5" id="KW-0472">Membrane</keyword>
<keyword evidence="3" id="KW-0807">Transducer</keyword>
<dbReference type="AlphaFoldDB" id="A0A9D5JZB8"/>
<evidence type="ECO:0000313" key="8">
    <source>
        <dbReference type="EMBL" id="MBD3327047.1"/>
    </source>
</evidence>
<keyword evidence="1" id="KW-0145">Chemotaxis</keyword>
<dbReference type="Pfam" id="PF22673">
    <property type="entry name" value="MCP-like_PDC_1"/>
    <property type="match status" value="1"/>
</dbReference>
<dbReference type="InterPro" id="IPR003660">
    <property type="entry name" value="HAMP_dom"/>
</dbReference>
<sequence length="659" mass="72653">MKLKRLQTKIALWAGICLVITAVIIVAYASITMKTKAEINHREVTKTAREYAVSIAREYANHIRVELEVALDAARTLAQTFSGITHEDVDLDREAVNGILRTILAENPQFVGVGTGWEPNAFDEMDRAYANEEGHDATGRFIPYWSRSQDGTIMVTPLVDYDDQEAGAYYWLPKTTKNEHIIEPYVYPVQGESVLITTLVAPILAQNTFYGIVGIDLRLDRFQELVDDVEDIYEGQARIFIISHHGMIVAATEQPELAGKHMEVVHQDWEEYLDAIHQGQRIVEEREGQLAVFVPLNVGRTTTPWSVNVLIPMENITAIADDQVKQAFYDIWRMLGISGCWTILALGLLWFIAGTITRPILRAIGIAQQLSQGNLNVELDVTSADETGQLQHAMKVMITQLRGFVTDIKNIAGQVTSGSQQMSSNAAQMSTGVTAQAAAAEEASSSMEEMAANIRQNAENALQTEKIAVTAAENADKTGRTVLEVVQAMQEIAEKTSMIEDITRQTRMLSLNATIEAARAQEHGKGFAVVAAEVRELAERSQTAATEITHLVSGSVLISERAGEMLKNLVPDIQHTAELVQEITAASREQDAGTHQINQAIQQLEHVTQQNSATSEELASIGEELATQAKQLYQAIEFFTIDAEEPQSGERLQKASGEE</sequence>
<feature type="domain" description="Methyl-accepting transducer" evidence="6">
    <location>
        <begin position="411"/>
        <end position="626"/>
    </location>
</feature>
<dbReference type="Gene3D" id="1.10.287.950">
    <property type="entry name" value="Methyl-accepting chemotaxis protein"/>
    <property type="match status" value="1"/>
</dbReference>
<feature type="transmembrane region" description="Helical" evidence="5">
    <location>
        <begin position="12"/>
        <end position="31"/>
    </location>
</feature>
<proteinExistence type="inferred from homology"/>
<feature type="domain" description="HAMP" evidence="7">
    <location>
        <begin position="354"/>
        <end position="406"/>
    </location>
</feature>
<gene>
    <name evidence="8" type="ORF">GF339_20845</name>
</gene>
<keyword evidence="5" id="KW-1133">Transmembrane helix</keyword>
<evidence type="ECO:0000259" key="7">
    <source>
        <dbReference type="PROSITE" id="PS50885"/>
    </source>
</evidence>
<evidence type="ECO:0000256" key="1">
    <source>
        <dbReference type="ARBA" id="ARBA00022500"/>
    </source>
</evidence>
<dbReference type="GO" id="GO:0006935">
    <property type="term" value="P:chemotaxis"/>
    <property type="evidence" value="ECO:0007669"/>
    <property type="project" value="UniProtKB-KW"/>
</dbReference>
<dbReference type="InterPro" id="IPR004089">
    <property type="entry name" value="MCPsignal_dom"/>
</dbReference>
<dbReference type="CDD" id="cd12913">
    <property type="entry name" value="PDC1_MCP_like"/>
    <property type="match status" value="1"/>
</dbReference>
<keyword evidence="5" id="KW-0812">Transmembrane</keyword>
<dbReference type="GO" id="GO:0007165">
    <property type="term" value="P:signal transduction"/>
    <property type="evidence" value="ECO:0007669"/>
    <property type="project" value="UniProtKB-KW"/>
</dbReference>
<dbReference type="Gene3D" id="3.30.450.20">
    <property type="entry name" value="PAS domain"/>
    <property type="match status" value="2"/>
</dbReference>
<organism evidence="8 9">
    <name type="scientific">candidate division KSB3 bacterium</name>
    <dbReference type="NCBI Taxonomy" id="2044937"/>
    <lineage>
        <taxon>Bacteria</taxon>
        <taxon>candidate division KSB3</taxon>
    </lineage>
</organism>
<dbReference type="SMART" id="SM00283">
    <property type="entry name" value="MA"/>
    <property type="match status" value="1"/>
</dbReference>
<dbReference type="InterPro" id="IPR051310">
    <property type="entry name" value="MCP_chemotaxis"/>
</dbReference>
<evidence type="ECO:0000256" key="5">
    <source>
        <dbReference type="SAM" id="Phobius"/>
    </source>
</evidence>
<dbReference type="PROSITE" id="PS50111">
    <property type="entry name" value="CHEMOTAXIS_TRANSDUC_2"/>
    <property type="match status" value="1"/>
</dbReference>
<protein>
    <submittedName>
        <fullName evidence="8">HAMP domain-containing protein</fullName>
    </submittedName>
</protein>
<evidence type="ECO:0000256" key="4">
    <source>
        <dbReference type="SAM" id="Coils"/>
    </source>
</evidence>
<evidence type="ECO:0000256" key="2">
    <source>
        <dbReference type="ARBA" id="ARBA00029447"/>
    </source>
</evidence>
<dbReference type="PRINTS" id="PR00260">
    <property type="entry name" value="CHEMTRNSDUCR"/>
</dbReference>
<name>A0A9D5JZB8_9BACT</name>
<dbReference type="GO" id="GO:0004888">
    <property type="term" value="F:transmembrane signaling receptor activity"/>
    <property type="evidence" value="ECO:0007669"/>
    <property type="project" value="InterPro"/>
</dbReference>
<dbReference type="CDD" id="cd06225">
    <property type="entry name" value="HAMP"/>
    <property type="match status" value="1"/>
</dbReference>
<feature type="transmembrane region" description="Helical" evidence="5">
    <location>
        <begin position="331"/>
        <end position="352"/>
    </location>
</feature>
<comment type="similarity">
    <text evidence="2">Belongs to the methyl-accepting chemotaxis (MCP) protein family.</text>
</comment>
<evidence type="ECO:0000259" key="6">
    <source>
        <dbReference type="PROSITE" id="PS50111"/>
    </source>
</evidence>
<dbReference type="EMBL" id="WJJP01000678">
    <property type="protein sequence ID" value="MBD3327047.1"/>
    <property type="molecule type" value="Genomic_DNA"/>
</dbReference>
<dbReference type="PANTHER" id="PTHR43531:SF11">
    <property type="entry name" value="METHYL-ACCEPTING CHEMOTAXIS PROTEIN 3"/>
    <property type="match status" value="1"/>
</dbReference>
<accession>A0A9D5JZB8</accession>
<comment type="caution">
    <text evidence="8">The sequence shown here is derived from an EMBL/GenBank/DDBJ whole genome shotgun (WGS) entry which is preliminary data.</text>
</comment>
<dbReference type="SMART" id="SM00304">
    <property type="entry name" value="HAMP"/>
    <property type="match status" value="1"/>
</dbReference>
<dbReference type="Proteomes" id="UP000649604">
    <property type="component" value="Unassembled WGS sequence"/>
</dbReference>
<dbReference type="Pfam" id="PF00015">
    <property type="entry name" value="MCPsignal"/>
    <property type="match status" value="1"/>
</dbReference>
<feature type="coiled-coil region" evidence="4">
    <location>
        <begin position="437"/>
        <end position="475"/>
    </location>
</feature>
<evidence type="ECO:0000256" key="3">
    <source>
        <dbReference type="PROSITE-ProRule" id="PRU00284"/>
    </source>
</evidence>
<reference evidence="8" key="1">
    <citation type="submission" date="2019-11" db="EMBL/GenBank/DDBJ databases">
        <title>Microbial mats filling the niche in hypersaline microbial mats.</title>
        <authorList>
            <person name="Wong H.L."/>
            <person name="Macleod F.I."/>
            <person name="White R.A. III"/>
            <person name="Burns B.P."/>
        </authorList>
    </citation>
    <scope>NUCLEOTIDE SEQUENCE</scope>
    <source>
        <strain evidence="8">Rbin_158</strain>
    </source>
</reference>
<dbReference type="InterPro" id="IPR004090">
    <property type="entry name" value="Chemotax_Me-accpt_rcpt"/>
</dbReference>
<dbReference type="GO" id="GO:0005886">
    <property type="term" value="C:plasma membrane"/>
    <property type="evidence" value="ECO:0007669"/>
    <property type="project" value="TreeGrafter"/>
</dbReference>
<evidence type="ECO:0000313" key="9">
    <source>
        <dbReference type="Proteomes" id="UP000649604"/>
    </source>
</evidence>
<dbReference type="SUPFAM" id="SSF58104">
    <property type="entry name" value="Methyl-accepting chemotaxis protein (MCP) signaling domain"/>
    <property type="match status" value="1"/>
</dbReference>
<dbReference type="PANTHER" id="PTHR43531">
    <property type="entry name" value="PROTEIN ICFG"/>
    <property type="match status" value="1"/>
</dbReference>
<dbReference type="PROSITE" id="PS50885">
    <property type="entry name" value="HAMP"/>
    <property type="match status" value="1"/>
</dbReference>
<dbReference type="Pfam" id="PF00672">
    <property type="entry name" value="HAMP"/>
    <property type="match status" value="1"/>
</dbReference>
<keyword evidence="4" id="KW-0175">Coiled coil</keyword>